<reference evidence="2" key="1">
    <citation type="journal article" date="2023" name="Science">
        <title>Elucidation of the pathway for biosynthesis of saponin adjuvants from the soapbark tree.</title>
        <authorList>
            <person name="Reed J."/>
            <person name="Orme A."/>
            <person name="El-Demerdash A."/>
            <person name="Owen C."/>
            <person name="Martin L.B.B."/>
            <person name="Misra R.C."/>
            <person name="Kikuchi S."/>
            <person name="Rejzek M."/>
            <person name="Martin A.C."/>
            <person name="Harkess A."/>
            <person name="Leebens-Mack J."/>
            <person name="Louveau T."/>
            <person name="Stephenson M.J."/>
            <person name="Osbourn A."/>
        </authorList>
    </citation>
    <scope>NUCLEOTIDE SEQUENCE</scope>
    <source>
        <strain evidence="2">S10</strain>
    </source>
</reference>
<organism evidence="2 3">
    <name type="scientific">Quillaja saponaria</name>
    <name type="common">Soap bark tree</name>
    <dbReference type="NCBI Taxonomy" id="32244"/>
    <lineage>
        <taxon>Eukaryota</taxon>
        <taxon>Viridiplantae</taxon>
        <taxon>Streptophyta</taxon>
        <taxon>Embryophyta</taxon>
        <taxon>Tracheophyta</taxon>
        <taxon>Spermatophyta</taxon>
        <taxon>Magnoliopsida</taxon>
        <taxon>eudicotyledons</taxon>
        <taxon>Gunneridae</taxon>
        <taxon>Pentapetalae</taxon>
        <taxon>rosids</taxon>
        <taxon>fabids</taxon>
        <taxon>Fabales</taxon>
        <taxon>Quillajaceae</taxon>
        <taxon>Quillaja</taxon>
    </lineage>
</organism>
<accession>A0AAD7PQX9</accession>
<proteinExistence type="predicted"/>
<dbReference type="PANTHER" id="PTHR11439:SF491">
    <property type="entry name" value="INTEGRASE CATALYTIC DOMAIN-CONTAINING PROTEIN"/>
    <property type="match status" value="1"/>
</dbReference>
<feature type="signal peptide" evidence="1">
    <location>
        <begin position="1"/>
        <end position="15"/>
    </location>
</feature>
<dbReference type="PANTHER" id="PTHR11439">
    <property type="entry name" value="GAG-POL-RELATED RETROTRANSPOSON"/>
    <property type="match status" value="1"/>
</dbReference>
<keyword evidence="3" id="KW-1185">Reference proteome</keyword>
<protein>
    <submittedName>
        <fullName evidence="2">Retrovirus-related Pol polyprotein from transposon TNT 1-94</fullName>
    </submittedName>
</protein>
<name>A0AAD7PQX9_QUISA</name>
<sequence length="121" mass="13544">MLVILSIVVLSTTETDYIAAAEAVNEFIWSKDLVSDLGLQHKSLVVFCDIHNAIHLAKNKVYHEMTKHIDVRDHFLRDVIYEGAITINKVSTVDNIVDMMTKPVIVSKLEYCLVLVGVCSA</sequence>
<keyword evidence="1" id="KW-0732">Signal</keyword>
<gene>
    <name evidence="2" type="ORF">O6P43_014102</name>
</gene>
<evidence type="ECO:0000256" key="1">
    <source>
        <dbReference type="SAM" id="SignalP"/>
    </source>
</evidence>
<dbReference type="CDD" id="cd09272">
    <property type="entry name" value="RNase_HI_RT_Ty1"/>
    <property type="match status" value="1"/>
</dbReference>
<evidence type="ECO:0000313" key="2">
    <source>
        <dbReference type="EMBL" id="KAJ7964257.1"/>
    </source>
</evidence>
<comment type="caution">
    <text evidence="2">The sequence shown here is derived from an EMBL/GenBank/DDBJ whole genome shotgun (WGS) entry which is preliminary data.</text>
</comment>
<dbReference type="KEGG" id="qsa:O6P43_014102"/>
<dbReference type="Proteomes" id="UP001163823">
    <property type="component" value="Chromosome 6"/>
</dbReference>
<dbReference type="EMBL" id="JARAOO010000006">
    <property type="protein sequence ID" value="KAJ7964257.1"/>
    <property type="molecule type" value="Genomic_DNA"/>
</dbReference>
<evidence type="ECO:0000313" key="3">
    <source>
        <dbReference type="Proteomes" id="UP001163823"/>
    </source>
</evidence>
<feature type="chain" id="PRO_5042112651" evidence="1">
    <location>
        <begin position="16"/>
        <end position="121"/>
    </location>
</feature>
<dbReference type="AlphaFoldDB" id="A0AAD7PQX9"/>